<organism evidence="3 4">
    <name type="scientific">Peltaster fructicola</name>
    <dbReference type="NCBI Taxonomy" id="286661"/>
    <lineage>
        <taxon>Eukaryota</taxon>
        <taxon>Fungi</taxon>
        <taxon>Dikarya</taxon>
        <taxon>Ascomycota</taxon>
        <taxon>Pezizomycotina</taxon>
        <taxon>Dothideomycetes</taxon>
        <taxon>Dothideomycetes incertae sedis</taxon>
        <taxon>Peltaster</taxon>
    </lineage>
</organism>
<keyword evidence="1" id="KW-0175">Coiled coil</keyword>
<evidence type="ECO:0000313" key="4">
    <source>
        <dbReference type="Proteomes" id="UP000503462"/>
    </source>
</evidence>
<feature type="region of interest" description="Disordered" evidence="2">
    <location>
        <begin position="1"/>
        <end position="86"/>
    </location>
</feature>
<proteinExistence type="predicted"/>
<feature type="region of interest" description="Disordered" evidence="2">
    <location>
        <begin position="103"/>
        <end position="137"/>
    </location>
</feature>
<dbReference type="EMBL" id="CP051140">
    <property type="protein sequence ID" value="QIW96936.1"/>
    <property type="molecule type" value="Genomic_DNA"/>
</dbReference>
<keyword evidence="4" id="KW-1185">Reference proteome</keyword>
<feature type="compositionally biased region" description="Polar residues" evidence="2">
    <location>
        <begin position="46"/>
        <end position="58"/>
    </location>
</feature>
<sequence length="345" mass="38504">MKSPPSTPAHIRQSSRDENSPSHGYRGHFRKRTSSFSSNHDRSPITPRSQHRFSNASAYSGRLSTLEDEFGSTQAQDEGGMGNLADELDQLDNDEEYEDDMLEEDAHGEKPTTQEAVRDSGIDNPPDEDDFSPTMNDAMNDVSRIVKQSTEDLNDQTITQFRASISKLHDQTAIETGMQRLNTSTNSMAAHVTKETKNMQTLTISLLSPFGLRNVLDYQALEDSLPLIDALVQGLPQPDTAFLQAIQKLMRETENTIQTNLSLADTVQDYKQPYEAASRYLREARKKVATLRVEQEEADIARLELSKNNEQTSNAASQCEEIVSGFETFCEGIRSTWSEAVDTAA</sequence>
<evidence type="ECO:0000256" key="2">
    <source>
        <dbReference type="SAM" id="MobiDB-lite"/>
    </source>
</evidence>
<accession>A0A6H0XQA5</accession>
<feature type="coiled-coil region" evidence="1">
    <location>
        <begin position="274"/>
        <end position="313"/>
    </location>
</feature>
<feature type="compositionally biased region" description="Basic and acidic residues" evidence="2">
    <location>
        <begin position="104"/>
        <end position="121"/>
    </location>
</feature>
<protein>
    <submittedName>
        <fullName evidence="3">Uncharacterized protein</fullName>
    </submittedName>
</protein>
<gene>
    <name evidence="3" type="ORF">AMS68_002454</name>
</gene>
<evidence type="ECO:0000256" key="1">
    <source>
        <dbReference type="SAM" id="Coils"/>
    </source>
</evidence>
<name>A0A6H0XQA5_9PEZI</name>
<reference evidence="3 4" key="1">
    <citation type="journal article" date="2016" name="Sci. Rep.">
        <title>Peltaster fructicola genome reveals evolution from an invasive phytopathogen to an ectophytic parasite.</title>
        <authorList>
            <person name="Xu C."/>
            <person name="Chen H."/>
            <person name="Gleason M.L."/>
            <person name="Xu J.R."/>
            <person name="Liu H."/>
            <person name="Zhang R."/>
            <person name="Sun G."/>
        </authorList>
    </citation>
    <scope>NUCLEOTIDE SEQUENCE [LARGE SCALE GENOMIC DNA]</scope>
    <source>
        <strain evidence="3 4">LNHT1506</strain>
    </source>
</reference>
<evidence type="ECO:0000313" key="3">
    <source>
        <dbReference type="EMBL" id="QIW96936.1"/>
    </source>
</evidence>
<dbReference type="AlphaFoldDB" id="A0A6H0XQA5"/>
<dbReference type="Proteomes" id="UP000503462">
    <property type="component" value="Chromosome 2"/>
</dbReference>
<dbReference type="OrthoDB" id="5427526at2759"/>